<dbReference type="EC" id="3.4.23.-" evidence="2"/>
<keyword evidence="3" id="KW-1185">Reference proteome</keyword>
<dbReference type="InterPro" id="IPR001969">
    <property type="entry name" value="Aspartic_peptidase_AS"/>
</dbReference>
<name>A0A6N1V9J3_9HYPH</name>
<reference evidence="2 3" key="1">
    <citation type="submission" date="2020-06" db="EMBL/GenBank/DDBJ databases">
        <title>Oricola thermophila sp. nov. isolated from a tidal sediments.</title>
        <authorList>
            <person name="Kwon K.K."/>
            <person name="Yang S.-H."/>
            <person name="Park M.-J."/>
        </authorList>
    </citation>
    <scope>NUCLEOTIDE SEQUENCE [LARGE SCALE GENOMIC DNA]</scope>
    <source>
        <strain evidence="2 3">MEBiC13590</strain>
    </source>
</reference>
<dbReference type="InterPro" id="IPR011969">
    <property type="entry name" value="Clan_AA_Asp_peptidase_C"/>
</dbReference>
<dbReference type="PROSITE" id="PS00141">
    <property type="entry name" value="ASP_PROTEASE"/>
    <property type="match status" value="1"/>
</dbReference>
<proteinExistence type="predicted"/>
<feature type="transmembrane region" description="Helical" evidence="1">
    <location>
        <begin position="6"/>
        <end position="24"/>
    </location>
</feature>
<accession>A0A6N1V9J3</accession>
<keyword evidence="1" id="KW-0472">Membrane</keyword>
<organism evidence="2 3">
    <name type="scientific">Oricola thermophila</name>
    <dbReference type="NCBI Taxonomy" id="2742145"/>
    <lineage>
        <taxon>Bacteria</taxon>
        <taxon>Pseudomonadati</taxon>
        <taxon>Pseudomonadota</taxon>
        <taxon>Alphaproteobacteria</taxon>
        <taxon>Hyphomicrobiales</taxon>
        <taxon>Ahrensiaceae</taxon>
        <taxon>Oricola</taxon>
    </lineage>
</organism>
<dbReference type="Gene3D" id="2.40.70.10">
    <property type="entry name" value="Acid Proteases"/>
    <property type="match status" value="1"/>
</dbReference>
<feature type="transmembrane region" description="Helical" evidence="1">
    <location>
        <begin position="36"/>
        <end position="55"/>
    </location>
</feature>
<keyword evidence="1" id="KW-0812">Transmembrane</keyword>
<dbReference type="InterPro" id="IPR021109">
    <property type="entry name" value="Peptidase_aspartic_dom_sf"/>
</dbReference>
<dbReference type="GO" id="GO:0006508">
    <property type="term" value="P:proteolysis"/>
    <property type="evidence" value="ECO:0007669"/>
    <property type="project" value="UniProtKB-KW"/>
</dbReference>
<keyword evidence="2" id="KW-0645">Protease</keyword>
<dbReference type="NCBIfam" id="TIGR02281">
    <property type="entry name" value="clan_AA_DTGA"/>
    <property type="match status" value="1"/>
</dbReference>
<evidence type="ECO:0000313" key="3">
    <source>
        <dbReference type="Proteomes" id="UP000509367"/>
    </source>
</evidence>
<dbReference type="CDD" id="cd05483">
    <property type="entry name" value="retropepsin_like_bacteria"/>
    <property type="match status" value="1"/>
</dbReference>
<dbReference type="AlphaFoldDB" id="A0A6N1V9J3"/>
<dbReference type="KEGG" id="orm:HTY61_03690"/>
<gene>
    <name evidence="2" type="ORF">HTY61_03690</name>
</gene>
<dbReference type="Proteomes" id="UP000509367">
    <property type="component" value="Chromosome"/>
</dbReference>
<dbReference type="GO" id="GO:0004190">
    <property type="term" value="F:aspartic-type endopeptidase activity"/>
    <property type="evidence" value="ECO:0007669"/>
    <property type="project" value="InterPro"/>
</dbReference>
<feature type="transmembrane region" description="Helical" evidence="1">
    <location>
        <begin position="67"/>
        <end position="83"/>
    </location>
</feature>
<dbReference type="RefSeq" id="WP_175275531.1">
    <property type="nucleotide sequence ID" value="NZ_CP054836.1"/>
</dbReference>
<keyword evidence="1" id="KW-1133">Transmembrane helix</keyword>
<dbReference type="SUPFAM" id="SSF50630">
    <property type="entry name" value="Acid proteases"/>
    <property type="match status" value="1"/>
</dbReference>
<sequence>MNAFTYIFFGILGGALLILIIYGNDGTVGPMTDGQFAGTVYLGLIGAMIAAGMFASGRRFGQLARQAGIWIAVLILLVIGYEYRFELQETATRVTSGLVPGAAITQTSANGNLTVTIQRSGRHFETAGTVNGTRQTFLVDTGASTVVLTESTARKAGIDPATLDYRIPIATANGMAMAARVSDIEVTVGGIVRSGMIALVAKDDQLSSNLLGMNFLDTLDSFEVRGDRMVLRN</sequence>
<keyword evidence="2" id="KW-0378">Hydrolase</keyword>
<dbReference type="Pfam" id="PF13975">
    <property type="entry name" value="gag-asp_proteas"/>
    <property type="match status" value="1"/>
</dbReference>
<dbReference type="EMBL" id="CP054836">
    <property type="protein sequence ID" value="QKV17634.1"/>
    <property type="molecule type" value="Genomic_DNA"/>
</dbReference>
<evidence type="ECO:0000256" key="1">
    <source>
        <dbReference type="SAM" id="Phobius"/>
    </source>
</evidence>
<protein>
    <submittedName>
        <fullName evidence="2">TIGR02281 family clan AA aspartic protease</fullName>
        <ecNumber evidence="2">3.4.23.-</ecNumber>
    </submittedName>
</protein>
<evidence type="ECO:0000313" key="2">
    <source>
        <dbReference type="EMBL" id="QKV17634.1"/>
    </source>
</evidence>
<dbReference type="InterPro" id="IPR034122">
    <property type="entry name" value="Retropepsin-like_bacterial"/>
</dbReference>